<organism evidence="2">
    <name type="scientific">Brassica oleracea</name>
    <name type="common">Wild cabbage</name>
    <dbReference type="NCBI Taxonomy" id="3712"/>
    <lineage>
        <taxon>Eukaryota</taxon>
        <taxon>Viridiplantae</taxon>
        <taxon>Streptophyta</taxon>
        <taxon>Embryophyta</taxon>
        <taxon>Tracheophyta</taxon>
        <taxon>Spermatophyta</taxon>
        <taxon>Magnoliopsida</taxon>
        <taxon>eudicotyledons</taxon>
        <taxon>Gunneridae</taxon>
        <taxon>Pentapetalae</taxon>
        <taxon>rosids</taxon>
        <taxon>malvids</taxon>
        <taxon>Brassicales</taxon>
        <taxon>Brassicaceae</taxon>
        <taxon>Brassiceae</taxon>
        <taxon>Brassica</taxon>
    </lineage>
</organism>
<dbReference type="EMBL" id="LR031879">
    <property type="protein sequence ID" value="VDD57509.1"/>
    <property type="molecule type" value="Genomic_DNA"/>
</dbReference>
<reference evidence="2" key="1">
    <citation type="submission" date="2018-11" db="EMBL/GenBank/DDBJ databases">
        <authorList>
            <consortium name="Genoscope - CEA"/>
            <person name="William W."/>
        </authorList>
    </citation>
    <scope>NUCLEOTIDE SEQUENCE</scope>
</reference>
<evidence type="ECO:0000256" key="1">
    <source>
        <dbReference type="SAM" id="MobiDB-lite"/>
    </source>
</evidence>
<accession>A0A3P6GV64</accession>
<protein>
    <submittedName>
        <fullName evidence="2">Uncharacterized protein</fullName>
    </submittedName>
</protein>
<feature type="compositionally biased region" description="Basic and acidic residues" evidence="1">
    <location>
        <begin position="17"/>
        <end position="33"/>
    </location>
</feature>
<sequence length="33" mass="3570">MDLLESLDLAKSSSIPEQEHGPKEGNHHNADIG</sequence>
<dbReference type="AlphaFoldDB" id="A0A3P6GV64"/>
<proteinExistence type="predicted"/>
<evidence type="ECO:0000313" key="2">
    <source>
        <dbReference type="EMBL" id="VDD57509.1"/>
    </source>
</evidence>
<gene>
    <name evidence="2" type="ORF">BOLC8T50738H</name>
</gene>
<name>A0A3P6GV64_BRAOL</name>
<feature type="region of interest" description="Disordered" evidence="1">
    <location>
        <begin position="1"/>
        <end position="33"/>
    </location>
</feature>